<feature type="region of interest" description="Disordered" evidence="1">
    <location>
        <begin position="111"/>
        <end position="184"/>
    </location>
</feature>
<feature type="compositionally biased region" description="Low complexity" evidence="1">
    <location>
        <begin position="111"/>
        <end position="122"/>
    </location>
</feature>
<dbReference type="InterPro" id="IPR028275">
    <property type="entry name" value="CLU_N"/>
</dbReference>
<dbReference type="GO" id="GO:0005737">
    <property type="term" value="C:cytoplasm"/>
    <property type="evidence" value="ECO:0007669"/>
    <property type="project" value="TreeGrafter"/>
</dbReference>
<evidence type="ECO:0000256" key="1">
    <source>
        <dbReference type="SAM" id="MobiDB-lite"/>
    </source>
</evidence>
<gene>
    <name evidence="3" type="ORF">CB5_LOCUS11041</name>
</gene>
<evidence type="ECO:0000313" key="3">
    <source>
        <dbReference type="EMBL" id="CAD1827830.1"/>
    </source>
</evidence>
<dbReference type="EMBL" id="LR862146">
    <property type="protein sequence ID" value="CAD1827830.1"/>
    <property type="molecule type" value="Genomic_DNA"/>
</dbReference>
<dbReference type="AlphaFoldDB" id="A0A6V7PAF3"/>
<dbReference type="PANTHER" id="PTHR12601:SF39">
    <property type="entry name" value="PROTEIN REDUCED CHLOROPLAST COVERAGE 2"/>
    <property type="match status" value="1"/>
</dbReference>
<proteinExistence type="predicted"/>
<name>A0A6V7PAF3_ANACO</name>
<feature type="domain" description="Clustered mitochondria protein N-terminal" evidence="2">
    <location>
        <begin position="31"/>
        <end position="101"/>
    </location>
</feature>
<protein>
    <recommendedName>
        <fullName evidence="2">Clustered mitochondria protein N-terminal domain-containing protein</fullName>
    </recommendedName>
</protein>
<organism evidence="3">
    <name type="scientific">Ananas comosus var. bracteatus</name>
    <name type="common">red pineapple</name>
    <dbReference type="NCBI Taxonomy" id="296719"/>
    <lineage>
        <taxon>Eukaryota</taxon>
        <taxon>Viridiplantae</taxon>
        <taxon>Streptophyta</taxon>
        <taxon>Embryophyta</taxon>
        <taxon>Tracheophyta</taxon>
        <taxon>Spermatophyta</taxon>
        <taxon>Magnoliopsida</taxon>
        <taxon>Liliopsida</taxon>
        <taxon>Poales</taxon>
        <taxon>Bromeliaceae</taxon>
        <taxon>Bromelioideae</taxon>
        <taxon>Ananas</taxon>
    </lineage>
</organism>
<dbReference type="PANTHER" id="PTHR12601">
    <property type="entry name" value="EUKARYOTIC TRANSLATION INITIATION FACTOR 3 SUBUNIT EIF-3"/>
    <property type="match status" value="1"/>
</dbReference>
<reference evidence="3" key="1">
    <citation type="submission" date="2020-07" db="EMBL/GenBank/DDBJ databases">
        <authorList>
            <person name="Lin J."/>
        </authorList>
    </citation>
    <scope>NUCLEOTIDE SEQUENCE</scope>
</reference>
<dbReference type="InterPro" id="IPR027523">
    <property type="entry name" value="CLU_prot"/>
</dbReference>
<dbReference type="Pfam" id="PF15044">
    <property type="entry name" value="CLU_N"/>
    <property type="match status" value="1"/>
</dbReference>
<evidence type="ECO:0000259" key="2">
    <source>
        <dbReference type="Pfam" id="PF15044"/>
    </source>
</evidence>
<accession>A0A6V7PAF3</accession>
<sequence length="293" mass="31864">MDLIGRVLPTVLDVTVETPDYAQLTLKGISTDRILDVRKLLAVHVETCHLTNYSLAHEVRGASLKETVEIASLKPCHLTIVEEEYTEELAAAHVRRLLDIVASTAAFGAAPAKSPASSDAAAPSPPHSPRRRPTQLPELRRSPPPPPPRRRRRGEATRTSPCTLRRSWGSSTSSSPSPTSPLPSIVRVCNGKPVTIVASRSGFYPAGKRALLSHSLVGLLQQISRSFDGAYKALMKAFVEHNKFGNLPYGFRANTWLVPPIVADSPSIFPLFPLRTKLGVEVAEVREETGSMT</sequence>